<feature type="transmembrane region" description="Helical" evidence="16">
    <location>
        <begin position="58"/>
        <end position="80"/>
    </location>
</feature>
<keyword evidence="18" id="KW-1185">Reference proteome</keyword>
<feature type="transmembrane region" description="Helical" evidence="16">
    <location>
        <begin position="31"/>
        <end position="52"/>
    </location>
</feature>
<dbReference type="GO" id="GO:0016020">
    <property type="term" value="C:membrane"/>
    <property type="evidence" value="ECO:0007669"/>
    <property type="project" value="UniProtKB-SubCell"/>
</dbReference>
<keyword evidence="14" id="KW-0408">Iron</keyword>
<protein>
    <recommendedName>
        <fullName evidence="6">Succinate dehydrogenase hydrophobic membrane anchor subunit</fullName>
    </recommendedName>
</protein>
<dbReference type="CDD" id="cd03495">
    <property type="entry name" value="SQR_TypeC_SdhD_like"/>
    <property type="match status" value="1"/>
</dbReference>
<feature type="transmembrane region" description="Helical" evidence="16">
    <location>
        <begin position="101"/>
        <end position="122"/>
    </location>
</feature>
<comment type="subcellular location">
    <subcellularLocation>
        <location evidence="3">Membrane</location>
        <topology evidence="3">Multi-pass membrane protein</topology>
    </subcellularLocation>
</comment>
<evidence type="ECO:0000256" key="6">
    <source>
        <dbReference type="ARBA" id="ARBA00019425"/>
    </source>
</evidence>
<organism evidence="17 18">
    <name type="scientific">Tritonibacter litoralis</name>
    <dbReference type="NCBI Taxonomy" id="2662264"/>
    <lineage>
        <taxon>Bacteria</taxon>
        <taxon>Pseudomonadati</taxon>
        <taxon>Pseudomonadota</taxon>
        <taxon>Alphaproteobacteria</taxon>
        <taxon>Rhodobacterales</taxon>
        <taxon>Paracoccaceae</taxon>
        <taxon>Tritonibacter</taxon>
    </lineage>
</organism>
<comment type="subunit">
    <text evidence="5">Part of an enzyme complex containing four subunits: a flavoprotein, an iron-sulfur protein, plus two membrane-anchoring proteins, SdhC and SdhD.</text>
</comment>
<evidence type="ECO:0000256" key="2">
    <source>
        <dbReference type="ARBA" id="ARBA00004050"/>
    </source>
</evidence>
<dbReference type="NCBIfam" id="TIGR02968">
    <property type="entry name" value="succ_dehyd_anc"/>
    <property type="match status" value="1"/>
</dbReference>
<dbReference type="InterPro" id="IPR034804">
    <property type="entry name" value="SQR/QFR_C/D"/>
</dbReference>
<evidence type="ECO:0000256" key="5">
    <source>
        <dbReference type="ARBA" id="ARBA00011558"/>
    </source>
</evidence>
<comment type="pathway">
    <text evidence="4">Carbohydrate metabolism; tricarboxylic acid cycle.</text>
</comment>
<evidence type="ECO:0000256" key="14">
    <source>
        <dbReference type="ARBA" id="ARBA00023004"/>
    </source>
</evidence>
<evidence type="ECO:0000313" key="18">
    <source>
        <dbReference type="Proteomes" id="UP000444174"/>
    </source>
</evidence>
<dbReference type="InterPro" id="IPR000701">
    <property type="entry name" value="SuccDH_FuR_B_TM-su"/>
</dbReference>
<keyword evidence="10 16" id="KW-0812">Transmembrane</keyword>
<evidence type="ECO:0000256" key="9">
    <source>
        <dbReference type="ARBA" id="ARBA00022617"/>
    </source>
</evidence>
<keyword evidence="11" id="KW-0479">Metal-binding</keyword>
<gene>
    <name evidence="17" type="primary">sdhD</name>
    <name evidence="17" type="ORF">GFB49_10060</name>
</gene>
<keyword evidence="15 16" id="KW-0472">Membrane</keyword>
<dbReference type="Gene3D" id="1.20.1300.10">
    <property type="entry name" value="Fumarate reductase/succinate dehydrogenase, transmembrane subunit"/>
    <property type="match status" value="1"/>
</dbReference>
<evidence type="ECO:0000313" key="17">
    <source>
        <dbReference type="EMBL" id="MQQ08798.1"/>
    </source>
</evidence>
<proteinExistence type="predicted"/>
<comment type="cofactor">
    <cofactor evidence="1">
        <name>heme</name>
        <dbReference type="ChEBI" id="CHEBI:30413"/>
    </cofactor>
</comment>
<keyword evidence="13 16" id="KW-1133">Transmembrane helix</keyword>
<dbReference type="GO" id="GO:0006099">
    <property type="term" value="P:tricarboxylic acid cycle"/>
    <property type="evidence" value="ECO:0007669"/>
    <property type="project" value="UniProtKB-UniPathway"/>
</dbReference>
<evidence type="ECO:0000256" key="13">
    <source>
        <dbReference type="ARBA" id="ARBA00022989"/>
    </source>
</evidence>
<accession>A0A843YG46</accession>
<name>A0A843YG46_9RHOB</name>
<evidence type="ECO:0000256" key="11">
    <source>
        <dbReference type="ARBA" id="ARBA00022723"/>
    </source>
</evidence>
<dbReference type="SUPFAM" id="SSF81343">
    <property type="entry name" value="Fumarate reductase respiratory complex transmembrane subunits"/>
    <property type="match status" value="1"/>
</dbReference>
<comment type="function">
    <text evidence="2">Membrane-anchoring subunit of succinate dehydrogenase (SDH).</text>
</comment>
<keyword evidence="8" id="KW-0816">Tricarboxylic acid cycle</keyword>
<keyword evidence="12" id="KW-0249">Electron transport</keyword>
<evidence type="ECO:0000256" key="10">
    <source>
        <dbReference type="ARBA" id="ARBA00022692"/>
    </source>
</evidence>
<evidence type="ECO:0000256" key="1">
    <source>
        <dbReference type="ARBA" id="ARBA00001971"/>
    </source>
</evidence>
<evidence type="ECO:0000256" key="7">
    <source>
        <dbReference type="ARBA" id="ARBA00022448"/>
    </source>
</evidence>
<evidence type="ECO:0000256" key="8">
    <source>
        <dbReference type="ARBA" id="ARBA00022532"/>
    </source>
</evidence>
<sequence length="123" mass="13210">MRYLTDRKRAQGLGASGNGTHHHWQMMVSSILLVPLVPLFVITLGLGIGGTYDEVIAYFSRPVPALITGLGLVVITLHVMHEAQVAIEDYMHGVAEKLARIAVGAFAYTIIAAGLFALVKIAL</sequence>
<dbReference type="EMBL" id="WIBF01000005">
    <property type="protein sequence ID" value="MQQ08798.1"/>
    <property type="molecule type" value="Genomic_DNA"/>
</dbReference>
<dbReference type="UniPathway" id="UPA00223"/>
<keyword evidence="9" id="KW-0349">Heme</keyword>
<dbReference type="Proteomes" id="UP000444174">
    <property type="component" value="Unassembled WGS sequence"/>
</dbReference>
<dbReference type="InterPro" id="IPR014312">
    <property type="entry name" value="Succ_DH_anchor"/>
</dbReference>
<evidence type="ECO:0000256" key="3">
    <source>
        <dbReference type="ARBA" id="ARBA00004141"/>
    </source>
</evidence>
<evidence type="ECO:0000256" key="15">
    <source>
        <dbReference type="ARBA" id="ARBA00023136"/>
    </source>
</evidence>
<dbReference type="AlphaFoldDB" id="A0A843YG46"/>
<evidence type="ECO:0000256" key="16">
    <source>
        <dbReference type="SAM" id="Phobius"/>
    </source>
</evidence>
<comment type="caution">
    <text evidence="17">The sequence shown here is derived from an EMBL/GenBank/DDBJ whole genome shotgun (WGS) entry which is preliminary data.</text>
</comment>
<dbReference type="Pfam" id="PF01127">
    <property type="entry name" value="Sdh_cyt"/>
    <property type="match status" value="1"/>
</dbReference>
<dbReference type="GO" id="GO:0020037">
    <property type="term" value="F:heme binding"/>
    <property type="evidence" value="ECO:0007669"/>
    <property type="project" value="InterPro"/>
</dbReference>
<dbReference type="RefSeq" id="WP_153215741.1">
    <property type="nucleotide sequence ID" value="NZ_WIBF01000005.1"/>
</dbReference>
<evidence type="ECO:0000256" key="4">
    <source>
        <dbReference type="ARBA" id="ARBA00005163"/>
    </source>
</evidence>
<reference evidence="17 18" key="1">
    <citation type="submission" date="2019-10" db="EMBL/GenBank/DDBJ databases">
        <title>Epibacterium sp. nov., isolated from seawater.</title>
        <authorList>
            <person name="Zhang X."/>
            <person name="Li N."/>
        </authorList>
    </citation>
    <scope>NUCLEOTIDE SEQUENCE [LARGE SCALE GENOMIC DNA]</scope>
    <source>
        <strain evidence="17 18">SM1979</strain>
    </source>
</reference>
<dbReference type="GO" id="GO:0046872">
    <property type="term" value="F:metal ion binding"/>
    <property type="evidence" value="ECO:0007669"/>
    <property type="project" value="UniProtKB-KW"/>
</dbReference>
<keyword evidence="7" id="KW-0813">Transport</keyword>
<evidence type="ECO:0000256" key="12">
    <source>
        <dbReference type="ARBA" id="ARBA00022982"/>
    </source>
</evidence>